<dbReference type="GO" id="GO:0005524">
    <property type="term" value="F:ATP binding"/>
    <property type="evidence" value="ECO:0007669"/>
    <property type="project" value="UniProtKB-UniRule"/>
</dbReference>
<dbReference type="HAMAP" id="MF_00376">
    <property type="entry name" value="Dephospho_CoA_kinase"/>
    <property type="match status" value="1"/>
</dbReference>
<gene>
    <name evidence="3" type="primary">coaE</name>
    <name evidence="5" type="ORF">HX89_07865</name>
</gene>
<accession>A0A075JF53</accession>
<dbReference type="Gene3D" id="3.40.50.300">
    <property type="entry name" value="P-loop containing nucleotide triphosphate hydrolases"/>
    <property type="match status" value="1"/>
</dbReference>
<dbReference type="GO" id="GO:0004140">
    <property type="term" value="F:dephospho-CoA kinase activity"/>
    <property type="evidence" value="ECO:0007669"/>
    <property type="project" value="UniProtKB-UniRule"/>
</dbReference>
<dbReference type="PANTHER" id="PTHR10695">
    <property type="entry name" value="DEPHOSPHO-COA KINASE-RELATED"/>
    <property type="match status" value="1"/>
</dbReference>
<dbReference type="SUPFAM" id="SSF52540">
    <property type="entry name" value="P-loop containing nucleoside triphosphate hydrolases"/>
    <property type="match status" value="1"/>
</dbReference>
<dbReference type="Proteomes" id="UP000027986">
    <property type="component" value="Chromosome"/>
</dbReference>
<evidence type="ECO:0000256" key="1">
    <source>
        <dbReference type="ARBA" id="ARBA00022741"/>
    </source>
</evidence>
<name>A0A075JF53_9MICO</name>
<dbReference type="Pfam" id="PF01121">
    <property type="entry name" value="CoaE"/>
    <property type="match status" value="1"/>
</dbReference>
<dbReference type="EC" id="2.7.1.24" evidence="3 4"/>
<dbReference type="RefSeq" id="WP_006945478.1">
    <property type="nucleotide sequence ID" value="NZ_CP008889.1"/>
</dbReference>
<keyword evidence="3 5" id="KW-0418">Kinase</keyword>
<comment type="pathway">
    <text evidence="3">Cofactor biosynthesis; coenzyme A biosynthesis; CoA from (R)-pantothenate: step 5/5.</text>
</comment>
<protein>
    <recommendedName>
        <fullName evidence="3 4">Dephospho-CoA kinase</fullName>
        <ecNumber evidence="3 4">2.7.1.24</ecNumber>
    </recommendedName>
    <alternativeName>
        <fullName evidence="3">Dephosphocoenzyme A kinase</fullName>
    </alternativeName>
</protein>
<comment type="function">
    <text evidence="3">Catalyzes the phosphorylation of the 3'-hydroxyl group of dephosphocoenzyme A to form coenzyme A.</text>
</comment>
<dbReference type="InterPro" id="IPR027417">
    <property type="entry name" value="P-loop_NTPase"/>
</dbReference>
<sequence length="195" mass="20936">MKVGLTGGIGSGKSAVARLLVEHGALVVDADAVAREVVAPGSAGLAQIADRFGDGVLTARGELDRGALGAIVFADEGARRDLEAITHPLIAARTLELFAAAKPGQVLVHDIPLLVELGREGDYDVVIVVDAPVETRLQRLEEHRGMPREVAEARMRSQASDEQRRAVADVWIDNAGDEDTLRRRVDDVWRTHLQG</sequence>
<dbReference type="CDD" id="cd02022">
    <property type="entry name" value="DPCK"/>
    <property type="match status" value="1"/>
</dbReference>
<proteinExistence type="inferred from homology"/>
<dbReference type="PANTHER" id="PTHR10695:SF46">
    <property type="entry name" value="BIFUNCTIONAL COENZYME A SYNTHASE-RELATED"/>
    <property type="match status" value="1"/>
</dbReference>
<dbReference type="OrthoDB" id="9812943at2"/>
<dbReference type="EMBL" id="CP008889">
    <property type="protein sequence ID" value="AIF40871.1"/>
    <property type="molecule type" value="Genomic_DNA"/>
</dbReference>
<keyword evidence="2 3" id="KW-0067">ATP-binding</keyword>
<dbReference type="GeneID" id="41841064"/>
<keyword evidence="1 3" id="KW-0547">Nucleotide-binding</keyword>
<organism evidence="5 6">
    <name type="scientific">Dermacoccus nishinomiyaensis</name>
    <dbReference type="NCBI Taxonomy" id="1274"/>
    <lineage>
        <taxon>Bacteria</taxon>
        <taxon>Bacillati</taxon>
        <taxon>Actinomycetota</taxon>
        <taxon>Actinomycetes</taxon>
        <taxon>Micrococcales</taxon>
        <taxon>Dermacoccaceae</taxon>
        <taxon>Dermacoccus</taxon>
    </lineage>
</organism>
<evidence type="ECO:0000313" key="6">
    <source>
        <dbReference type="Proteomes" id="UP000027986"/>
    </source>
</evidence>
<feature type="binding site" evidence="3">
    <location>
        <begin position="10"/>
        <end position="15"/>
    </location>
    <ligand>
        <name>ATP</name>
        <dbReference type="ChEBI" id="CHEBI:30616"/>
    </ligand>
</feature>
<keyword evidence="3" id="KW-0173">Coenzyme A biosynthesis</keyword>
<reference evidence="5 6" key="1">
    <citation type="submission" date="2014-07" db="EMBL/GenBank/DDBJ databases">
        <title>Genome Sequencing of Dermacoccus nishinomiyaensis.</title>
        <authorList>
            <person name="Hong K.W."/>
            <person name="Chan K.G."/>
        </authorList>
    </citation>
    <scope>NUCLEOTIDE SEQUENCE [LARGE SCALE GENOMIC DNA]</scope>
    <source>
        <strain evidence="5 6">M25</strain>
    </source>
</reference>
<dbReference type="InterPro" id="IPR001977">
    <property type="entry name" value="Depp_CoAkinase"/>
</dbReference>
<keyword evidence="3" id="KW-0963">Cytoplasm</keyword>
<comment type="catalytic activity">
    <reaction evidence="3">
        <text>3'-dephospho-CoA + ATP = ADP + CoA + H(+)</text>
        <dbReference type="Rhea" id="RHEA:18245"/>
        <dbReference type="ChEBI" id="CHEBI:15378"/>
        <dbReference type="ChEBI" id="CHEBI:30616"/>
        <dbReference type="ChEBI" id="CHEBI:57287"/>
        <dbReference type="ChEBI" id="CHEBI:57328"/>
        <dbReference type="ChEBI" id="CHEBI:456216"/>
        <dbReference type="EC" id="2.7.1.24"/>
    </reaction>
</comment>
<dbReference type="NCBIfam" id="NF002879">
    <property type="entry name" value="PRK03333.1"/>
    <property type="match status" value="1"/>
</dbReference>
<keyword evidence="3" id="KW-0808">Transferase</keyword>
<dbReference type="PROSITE" id="PS51219">
    <property type="entry name" value="DPCK"/>
    <property type="match status" value="1"/>
</dbReference>
<dbReference type="GO" id="GO:0005737">
    <property type="term" value="C:cytoplasm"/>
    <property type="evidence" value="ECO:0007669"/>
    <property type="project" value="UniProtKB-SubCell"/>
</dbReference>
<dbReference type="UniPathway" id="UPA00241">
    <property type="reaction ID" value="UER00356"/>
</dbReference>
<dbReference type="GO" id="GO:0015937">
    <property type="term" value="P:coenzyme A biosynthetic process"/>
    <property type="evidence" value="ECO:0007669"/>
    <property type="project" value="UniProtKB-UniRule"/>
</dbReference>
<evidence type="ECO:0000313" key="5">
    <source>
        <dbReference type="EMBL" id="AIF40871.1"/>
    </source>
</evidence>
<keyword evidence="6" id="KW-1185">Reference proteome</keyword>
<comment type="subcellular location">
    <subcellularLocation>
        <location evidence="3">Cytoplasm</location>
    </subcellularLocation>
</comment>
<evidence type="ECO:0000256" key="2">
    <source>
        <dbReference type="ARBA" id="ARBA00022840"/>
    </source>
</evidence>
<dbReference type="HOGENOM" id="CLU_057180_1_1_11"/>
<dbReference type="AlphaFoldDB" id="A0A075JF53"/>
<dbReference type="KEGG" id="dni:HX89_07865"/>
<evidence type="ECO:0000256" key="3">
    <source>
        <dbReference type="HAMAP-Rule" id="MF_00376"/>
    </source>
</evidence>
<evidence type="ECO:0000256" key="4">
    <source>
        <dbReference type="NCBIfam" id="TIGR00152"/>
    </source>
</evidence>
<comment type="similarity">
    <text evidence="3">Belongs to the CoaE family.</text>
</comment>
<dbReference type="NCBIfam" id="TIGR00152">
    <property type="entry name" value="dephospho-CoA kinase"/>
    <property type="match status" value="1"/>
</dbReference>
<dbReference type="eggNOG" id="COG0237">
    <property type="taxonomic scope" value="Bacteria"/>
</dbReference>